<dbReference type="Proteomes" id="UP000567885">
    <property type="component" value="Unassembled WGS sequence"/>
</dbReference>
<keyword evidence="3" id="KW-1185">Reference proteome</keyword>
<organism evidence="2 3">
    <name type="scientific">Fusarium heterosporum</name>
    <dbReference type="NCBI Taxonomy" id="42747"/>
    <lineage>
        <taxon>Eukaryota</taxon>
        <taxon>Fungi</taxon>
        <taxon>Dikarya</taxon>
        <taxon>Ascomycota</taxon>
        <taxon>Pezizomycotina</taxon>
        <taxon>Sordariomycetes</taxon>
        <taxon>Hypocreomycetidae</taxon>
        <taxon>Hypocreales</taxon>
        <taxon>Nectriaceae</taxon>
        <taxon>Fusarium</taxon>
        <taxon>Fusarium heterosporum species complex</taxon>
    </lineage>
</organism>
<reference evidence="2 3" key="1">
    <citation type="submission" date="2020-05" db="EMBL/GenBank/DDBJ databases">
        <title>Identification and distribution of gene clusters putatively required for synthesis of sphingolipid metabolism inhibitors in phylogenetically diverse species of the filamentous fungus Fusarium.</title>
        <authorList>
            <person name="Kim H.-S."/>
            <person name="Busman M."/>
            <person name="Brown D.W."/>
            <person name="Divon H."/>
            <person name="Uhlig S."/>
            <person name="Proctor R.H."/>
        </authorList>
    </citation>
    <scope>NUCLEOTIDE SEQUENCE [LARGE SCALE GENOMIC DNA]</scope>
    <source>
        <strain evidence="2 3">NRRL 20693</strain>
    </source>
</reference>
<proteinExistence type="predicted"/>
<feature type="region of interest" description="Disordered" evidence="1">
    <location>
        <begin position="1"/>
        <end position="35"/>
    </location>
</feature>
<feature type="compositionally biased region" description="Polar residues" evidence="1">
    <location>
        <begin position="1"/>
        <end position="30"/>
    </location>
</feature>
<accession>A0A8H5T5T7</accession>
<dbReference type="OrthoDB" id="5213862at2759"/>
<evidence type="ECO:0000256" key="1">
    <source>
        <dbReference type="SAM" id="MobiDB-lite"/>
    </source>
</evidence>
<name>A0A8H5T5T7_FUSHE</name>
<comment type="caution">
    <text evidence="2">The sequence shown here is derived from an EMBL/GenBank/DDBJ whole genome shotgun (WGS) entry which is preliminary data.</text>
</comment>
<gene>
    <name evidence="2" type="ORF">FHETE_6341</name>
</gene>
<dbReference type="EMBL" id="JAAGWQ010000111">
    <property type="protein sequence ID" value="KAF5666219.1"/>
    <property type="molecule type" value="Genomic_DNA"/>
</dbReference>
<evidence type="ECO:0000313" key="2">
    <source>
        <dbReference type="EMBL" id="KAF5666219.1"/>
    </source>
</evidence>
<sequence>MEGLSSMSSPLTVMSTSNYYTPPRSGTYTPGRNLDYERPMPLRILKYGRNNKKETPHTMDRARSGIARHRQAIQGEGTLAVAKRRKVDPGRISTDKENLGMPQRIQTLEVQDNPGIYEAECWVQHDTLPTFMGVTPSPQLSVKRTKQKYAQARMELEQHDLSPPSSASTLPIGYGMRRPVNARPPLTNIYDRATLFEEEIRPMLHIACQEETVSRSNERPLLPPSVGVSAARPLGQGCSLTPHVGIIPEVNTLEKGCHTLWVAIEISIAPWATHEKKVQLQSLRKQPSLLTDSARLACCEQEMEESFEAGGIFDLNIEVLPMKDSSVARILQEQAFPIKHLGPGSGILLLAQVQIHVEKGMQKEMQPCSPYESDHLIQALEAELGDLTCTQQD</sequence>
<evidence type="ECO:0000313" key="3">
    <source>
        <dbReference type="Proteomes" id="UP000567885"/>
    </source>
</evidence>
<dbReference type="AlphaFoldDB" id="A0A8H5T5T7"/>
<protein>
    <submittedName>
        <fullName evidence="2">Uncharacterized protein</fullName>
    </submittedName>
</protein>